<dbReference type="EMBL" id="ABAX03000002">
    <property type="protein sequence ID" value="EDR98996.1"/>
    <property type="molecule type" value="Genomic_DNA"/>
</dbReference>
<dbReference type="Proteomes" id="UP000004935">
    <property type="component" value="Unassembled WGS sequence"/>
</dbReference>
<keyword evidence="2" id="KW-1185">Reference proteome</keyword>
<proteinExistence type="predicted"/>
<dbReference type="STRING" id="411490.ANACAC_00246"/>
<evidence type="ECO:0000313" key="1">
    <source>
        <dbReference type="EMBL" id="EDR98996.1"/>
    </source>
</evidence>
<reference evidence="1" key="1">
    <citation type="submission" date="2007-11" db="EMBL/GenBank/DDBJ databases">
        <authorList>
            <person name="Fulton L."/>
            <person name="Clifton S."/>
            <person name="Fulton B."/>
            <person name="Xu J."/>
            <person name="Minx P."/>
            <person name="Pepin K.H."/>
            <person name="Johnson M."/>
            <person name="Thiruvilangam P."/>
            <person name="Bhonagiri V."/>
            <person name="Nash W.E."/>
            <person name="Mardis E.R."/>
            <person name="Wilson R.K."/>
        </authorList>
    </citation>
    <scope>NUCLEOTIDE SEQUENCE [LARGE SCALE GENOMIC DNA]</scope>
    <source>
        <strain evidence="1">DSM 14662</strain>
    </source>
</reference>
<organism evidence="1 2">
    <name type="scientific">Anaerostipes caccae (strain DSM 14662 / CCUG 47493 / JCM 13470 / NCIMB 13811 / L1-92)</name>
    <dbReference type="NCBI Taxonomy" id="411490"/>
    <lineage>
        <taxon>Bacteria</taxon>
        <taxon>Bacillati</taxon>
        <taxon>Bacillota</taxon>
        <taxon>Clostridia</taxon>
        <taxon>Lachnospirales</taxon>
        <taxon>Lachnospiraceae</taxon>
        <taxon>Anaerostipes</taxon>
    </lineage>
</organism>
<gene>
    <name evidence="1" type="ORF">ANACAC_00246</name>
</gene>
<comment type="caution">
    <text evidence="1">The sequence shown here is derived from an EMBL/GenBank/DDBJ whole genome shotgun (WGS) entry which is preliminary data.</text>
</comment>
<reference evidence="1" key="2">
    <citation type="submission" date="2013-11" db="EMBL/GenBank/DDBJ databases">
        <title>Draft genome sequence of Anaerostipes caccae (DSM 14662).</title>
        <authorList>
            <person name="Sudarsanam P."/>
            <person name="Ley R."/>
            <person name="Guruge J."/>
            <person name="Turnbaugh P.J."/>
            <person name="Mahowald M."/>
            <person name="Liep D."/>
            <person name="Gordon J."/>
        </authorList>
    </citation>
    <scope>NUCLEOTIDE SEQUENCE</scope>
    <source>
        <strain evidence="1">DSM 14662</strain>
    </source>
</reference>
<evidence type="ECO:0000313" key="2">
    <source>
        <dbReference type="Proteomes" id="UP000004935"/>
    </source>
</evidence>
<dbReference type="HOGENOM" id="CLU_3246306_0_0_9"/>
<accession>B0M9M4</accession>
<dbReference type="AlphaFoldDB" id="B0M9M4"/>
<sequence length="42" mass="5006">MDNNYLSYMIISATVCKEFFADGFFIWKGYFRIDAPNFIKLD</sequence>
<name>B0M9M4_ANACD</name>
<protein>
    <submittedName>
        <fullName evidence="1">Uncharacterized protein</fullName>
    </submittedName>
</protein>